<gene>
    <name evidence="2" type="ORF">SCLCIDRAFT_1191717</name>
</gene>
<dbReference type="EMBL" id="KN822090">
    <property type="protein sequence ID" value="KIM58129.1"/>
    <property type="molecule type" value="Genomic_DNA"/>
</dbReference>
<evidence type="ECO:0000313" key="3">
    <source>
        <dbReference type="Proteomes" id="UP000053989"/>
    </source>
</evidence>
<organism evidence="2 3">
    <name type="scientific">Scleroderma citrinum Foug A</name>
    <dbReference type="NCBI Taxonomy" id="1036808"/>
    <lineage>
        <taxon>Eukaryota</taxon>
        <taxon>Fungi</taxon>
        <taxon>Dikarya</taxon>
        <taxon>Basidiomycota</taxon>
        <taxon>Agaricomycotina</taxon>
        <taxon>Agaricomycetes</taxon>
        <taxon>Agaricomycetidae</taxon>
        <taxon>Boletales</taxon>
        <taxon>Sclerodermatineae</taxon>
        <taxon>Sclerodermataceae</taxon>
        <taxon>Scleroderma</taxon>
    </lineage>
</organism>
<keyword evidence="3" id="KW-1185">Reference proteome</keyword>
<reference evidence="2 3" key="1">
    <citation type="submission" date="2014-04" db="EMBL/GenBank/DDBJ databases">
        <authorList>
            <consortium name="DOE Joint Genome Institute"/>
            <person name="Kuo A."/>
            <person name="Kohler A."/>
            <person name="Nagy L.G."/>
            <person name="Floudas D."/>
            <person name="Copeland A."/>
            <person name="Barry K.W."/>
            <person name="Cichocki N."/>
            <person name="Veneault-Fourrey C."/>
            <person name="LaButti K."/>
            <person name="Lindquist E.A."/>
            <person name="Lipzen A."/>
            <person name="Lundell T."/>
            <person name="Morin E."/>
            <person name="Murat C."/>
            <person name="Sun H."/>
            <person name="Tunlid A."/>
            <person name="Henrissat B."/>
            <person name="Grigoriev I.V."/>
            <person name="Hibbett D.S."/>
            <person name="Martin F."/>
            <person name="Nordberg H.P."/>
            <person name="Cantor M.N."/>
            <person name="Hua S.X."/>
        </authorList>
    </citation>
    <scope>NUCLEOTIDE SEQUENCE [LARGE SCALE GENOMIC DNA]</scope>
    <source>
        <strain evidence="2 3">Foug A</strain>
    </source>
</reference>
<dbReference type="Proteomes" id="UP000053989">
    <property type="component" value="Unassembled WGS sequence"/>
</dbReference>
<dbReference type="OrthoDB" id="162969at2759"/>
<feature type="region of interest" description="Disordered" evidence="1">
    <location>
        <begin position="15"/>
        <end position="47"/>
    </location>
</feature>
<dbReference type="InParanoid" id="A0A0C3DPL8"/>
<sequence length="133" mass="14888">MKELLYSTMPEILKRKSCDPPTNPPPVKQQKKGDMPCTSAQLPKASSHQNLTLSDWLIVYSYVDLHLNTPQADIVQHFGSLATRALVFTQSTLSCKLHDRPKMEAYVNDNPTALSSKRPHIVVRPNVECCASK</sequence>
<evidence type="ECO:0000256" key="1">
    <source>
        <dbReference type="SAM" id="MobiDB-lite"/>
    </source>
</evidence>
<accession>A0A0C3DPL8</accession>
<evidence type="ECO:0000313" key="2">
    <source>
        <dbReference type="EMBL" id="KIM58129.1"/>
    </source>
</evidence>
<protein>
    <submittedName>
        <fullName evidence="2">Uncharacterized protein</fullName>
    </submittedName>
</protein>
<proteinExistence type="predicted"/>
<name>A0A0C3DPL8_9AGAM</name>
<reference evidence="3" key="2">
    <citation type="submission" date="2015-01" db="EMBL/GenBank/DDBJ databases">
        <title>Evolutionary Origins and Diversification of the Mycorrhizal Mutualists.</title>
        <authorList>
            <consortium name="DOE Joint Genome Institute"/>
            <consortium name="Mycorrhizal Genomics Consortium"/>
            <person name="Kohler A."/>
            <person name="Kuo A."/>
            <person name="Nagy L.G."/>
            <person name="Floudas D."/>
            <person name="Copeland A."/>
            <person name="Barry K.W."/>
            <person name="Cichocki N."/>
            <person name="Veneault-Fourrey C."/>
            <person name="LaButti K."/>
            <person name="Lindquist E.A."/>
            <person name="Lipzen A."/>
            <person name="Lundell T."/>
            <person name="Morin E."/>
            <person name="Murat C."/>
            <person name="Riley R."/>
            <person name="Ohm R."/>
            <person name="Sun H."/>
            <person name="Tunlid A."/>
            <person name="Henrissat B."/>
            <person name="Grigoriev I.V."/>
            <person name="Hibbett D.S."/>
            <person name="Martin F."/>
        </authorList>
    </citation>
    <scope>NUCLEOTIDE SEQUENCE [LARGE SCALE GENOMIC DNA]</scope>
    <source>
        <strain evidence="3">Foug A</strain>
    </source>
</reference>
<dbReference type="AlphaFoldDB" id="A0A0C3DPL8"/>
<feature type="compositionally biased region" description="Polar residues" evidence="1">
    <location>
        <begin position="38"/>
        <end position="47"/>
    </location>
</feature>
<dbReference type="HOGENOM" id="CLU_018294_8_0_1"/>